<dbReference type="STRING" id="155617.RV09_GL003282"/>
<evidence type="ECO:0000313" key="5">
    <source>
        <dbReference type="EMBL" id="EOT65299.1"/>
    </source>
</evidence>
<comment type="caution">
    <text evidence="4">The sequence shown here is derived from an EMBL/GenBank/DDBJ whole genome shotgun (WGS) entry which is preliminary data.</text>
</comment>
<reference evidence="5 7" key="2">
    <citation type="submission" date="2013-03" db="EMBL/GenBank/DDBJ databases">
        <title>The Genome Sequence of Enterococcus moraviensis BAA-383 (PacBio/Illumina hybrid assembly).</title>
        <authorList>
            <consortium name="The Broad Institute Genomics Platform"/>
            <consortium name="The Broad Institute Genome Sequencing Center for Infectious Disease"/>
            <person name="Earl A."/>
            <person name="Russ C."/>
            <person name="Gilmore M."/>
            <person name="Surin D."/>
            <person name="Walker B."/>
            <person name="Young S."/>
            <person name="Zeng Q."/>
            <person name="Gargeya S."/>
            <person name="Fitzgerald M."/>
            <person name="Haas B."/>
            <person name="Abouelleil A."/>
            <person name="Allen A.W."/>
            <person name="Alvarado L."/>
            <person name="Arachchi H.M."/>
            <person name="Berlin A.M."/>
            <person name="Chapman S.B."/>
            <person name="Gainer-Dewar J."/>
            <person name="Goldberg J."/>
            <person name="Griggs A."/>
            <person name="Gujja S."/>
            <person name="Hansen M."/>
            <person name="Howarth C."/>
            <person name="Imamovic A."/>
            <person name="Ireland A."/>
            <person name="Larimer J."/>
            <person name="McCowan C."/>
            <person name="Murphy C."/>
            <person name="Pearson M."/>
            <person name="Poon T.W."/>
            <person name="Priest M."/>
            <person name="Roberts A."/>
            <person name="Saif S."/>
            <person name="Shea T."/>
            <person name="Sisk P."/>
            <person name="Sykes S."/>
            <person name="Wortman J."/>
            <person name="Nusbaum C."/>
            <person name="Birren B."/>
        </authorList>
    </citation>
    <scope>NUCLEOTIDE SEQUENCE [LARGE SCALE GENOMIC DNA]</scope>
    <source>
        <strain evidence="5 7">ATCC BAA-383</strain>
    </source>
</reference>
<dbReference type="InterPro" id="IPR029058">
    <property type="entry name" value="AB_hydrolase_fold"/>
</dbReference>
<dbReference type="OrthoDB" id="9815425at2"/>
<keyword evidence="1" id="KW-0378">Hydrolase</keyword>
<feature type="compositionally biased region" description="Polar residues" evidence="2">
    <location>
        <begin position="1"/>
        <end position="14"/>
    </location>
</feature>
<dbReference type="InterPro" id="IPR013094">
    <property type="entry name" value="AB_hydrolase_3"/>
</dbReference>
<dbReference type="PANTHER" id="PTHR48081">
    <property type="entry name" value="AB HYDROLASE SUPERFAMILY PROTEIN C4A8.06C"/>
    <property type="match status" value="1"/>
</dbReference>
<dbReference type="eggNOG" id="COG0657">
    <property type="taxonomic scope" value="Bacteria"/>
</dbReference>
<dbReference type="InterPro" id="IPR050300">
    <property type="entry name" value="GDXG_lipolytic_enzyme"/>
</dbReference>
<evidence type="ECO:0000313" key="6">
    <source>
        <dbReference type="Proteomes" id="UP000013781"/>
    </source>
</evidence>
<dbReference type="RefSeq" id="WP_010763722.1">
    <property type="nucleotide sequence ID" value="NZ_ASWB01000004.1"/>
</dbReference>
<keyword evidence="7" id="KW-1185">Reference proteome</keyword>
<dbReference type="SUPFAM" id="SSF53474">
    <property type="entry name" value="alpha/beta-Hydrolases"/>
    <property type="match status" value="1"/>
</dbReference>
<dbReference type="Pfam" id="PF07859">
    <property type="entry name" value="Abhydrolase_3"/>
    <property type="match status" value="1"/>
</dbReference>
<dbReference type="GO" id="GO:0016787">
    <property type="term" value="F:hydrolase activity"/>
    <property type="evidence" value="ECO:0007669"/>
    <property type="project" value="UniProtKB-KW"/>
</dbReference>
<dbReference type="Proteomes" id="UP000014157">
    <property type="component" value="Unassembled WGS sequence"/>
</dbReference>
<dbReference type="AlphaFoldDB" id="R2U2L7"/>
<evidence type="ECO:0000313" key="4">
    <source>
        <dbReference type="EMBL" id="EOI06957.1"/>
    </source>
</evidence>
<dbReference type="HOGENOM" id="CLU_012494_0_0_9"/>
<evidence type="ECO:0000313" key="7">
    <source>
        <dbReference type="Proteomes" id="UP000014157"/>
    </source>
</evidence>
<proteinExistence type="predicted"/>
<accession>R2U2L7</accession>
<dbReference type="Gene3D" id="3.40.50.1820">
    <property type="entry name" value="alpha/beta hydrolase"/>
    <property type="match status" value="1"/>
</dbReference>
<dbReference type="PATRIC" id="fig|1158609.3.peg.284"/>
<feature type="region of interest" description="Disordered" evidence="2">
    <location>
        <begin position="1"/>
        <end position="21"/>
    </location>
</feature>
<gene>
    <name evidence="5" type="ORF">I586_03033</name>
    <name evidence="4" type="ORF">UAY_00299</name>
</gene>
<evidence type="ECO:0000259" key="3">
    <source>
        <dbReference type="Pfam" id="PF07859"/>
    </source>
</evidence>
<reference evidence="4 6" key="1">
    <citation type="submission" date="2013-02" db="EMBL/GenBank/DDBJ databases">
        <title>The Genome Sequence of Enterococcus moraviensis BAA-383.</title>
        <authorList>
            <consortium name="The Broad Institute Genome Sequencing Platform"/>
            <consortium name="The Broad Institute Genome Sequencing Center for Infectious Disease"/>
            <person name="Earl A.M."/>
            <person name="Gilmore M.S."/>
            <person name="Lebreton F."/>
            <person name="Walker B."/>
            <person name="Young S.K."/>
            <person name="Zeng Q."/>
            <person name="Gargeya S."/>
            <person name="Fitzgerald M."/>
            <person name="Haas B."/>
            <person name="Abouelleil A."/>
            <person name="Alvarado L."/>
            <person name="Arachchi H.M."/>
            <person name="Berlin A.M."/>
            <person name="Chapman S.B."/>
            <person name="Dewar J."/>
            <person name="Goldberg J."/>
            <person name="Griggs A."/>
            <person name="Gujja S."/>
            <person name="Hansen M."/>
            <person name="Howarth C."/>
            <person name="Imamovic A."/>
            <person name="Larimer J."/>
            <person name="McCowan C."/>
            <person name="Murphy C."/>
            <person name="Neiman D."/>
            <person name="Pearson M."/>
            <person name="Priest M."/>
            <person name="Roberts A."/>
            <person name="Saif S."/>
            <person name="Shea T."/>
            <person name="Sisk P."/>
            <person name="Sykes S."/>
            <person name="Wortman J."/>
            <person name="Nusbaum C."/>
            <person name="Birren B."/>
        </authorList>
    </citation>
    <scope>NUCLEOTIDE SEQUENCE [LARGE SCALE GENOMIC DNA]</scope>
    <source>
        <strain evidence="4 6">ATCC BAA-383</strain>
    </source>
</reference>
<dbReference type="EMBL" id="ASWB01000004">
    <property type="protein sequence ID" value="EOT65299.1"/>
    <property type="molecule type" value="Genomic_DNA"/>
</dbReference>
<feature type="domain" description="Alpha/beta hydrolase fold-3" evidence="3">
    <location>
        <begin position="62"/>
        <end position="255"/>
    </location>
</feature>
<name>R2U2L7_9ENTE</name>
<dbReference type="Proteomes" id="UP000013781">
    <property type="component" value="Unassembled WGS sequence"/>
</dbReference>
<evidence type="ECO:0000256" key="1">
    <source>
        <dbReference type="ARBA" id="ARBA00022801"/>
    </source>
</evidence>
<evidence type="ECO:0000256" key="2">
    <source>
        <dbReference type="SAM" id="MobiDB-lite"/>
    </source>
</evidence>
<dbReference type="EMBL" id="AJAS01000002">
    <property type="protein sequence ID" value="EOI06957.1"/>
    <property type="molecule type" value="Genomic_DNA"/>
</dbReference>
<sequence>MQNFDIPTMRSQIRASDEQRDAGLTEPDTLEMFKNLSYGPHGVENTFDLYYPKGTNTCLPTIINIHGGGFFYGDKELYRFYTMYLATQGFTVVNFNYRLAPKHHYPAPLEDTNTLMNWLIENVENYYVDLDHLFLVGDSAGAQLAEQYATLTSNSTYAQNFSFPVATVHFKAVALNCGAYFIGQDTPINQDFSYYFGETITPTLEKQFPVEAYITANFPPAFVTTATHDFLKDLAQPLTDLLNEKGVKAHCQLYASPDYSELGHVFHLNQKSDIAKQCNDEEMAFFKDFLA</sequence>
<protein>
    <recommendedName>
        <fullName evidence="3">Alpha/beta hydrolase fold-3 domain-containing protein</fullName>
    </recommendedName>
</protein>
<organism evidence="4 6">
    <name type="scientific">Enterococcus moraviensis ATCC BAA-383</name>
    <dbReference type="NCBI Taxonomy" id="1158609"/>
    <lineage>
        <taxon>Bacteria</taxon>
        <taxon>Bacillati</taxon>
        <taxon>Bacillota</taxon>
        <taxon>Bacilli</taxon>
        <taxon>Lactobacillales</taxon>
        <taxon>Enterococcaceae</taxon>
        <taxon>Enterococcus</taxon>
    </lineage>
</organism>